<dbReference type="GO" id="GO:0032259">
    <property type="term" value="P:methylation"/>
    <property type="evidence" value="ECO:0007669"/>
    <property type="project" value="UniProtKB-KW"/>
</dbReference>
<dbReference type="Gene3D" id="3.90.120.10">
    <property type="entry name" value="DNA Methylase, subunit A, domain 2"/>
    <property type="match status" value="1"/>
</dbReference>
<evidence type="ECO:0000256" key="4">
    <source>
        <dbReference type="ARBA" id="ARBA00022747"/>
    </source>
</evidence>
<dbReference type="InterPro" id="IPR001525">
    <property type="entry name" value="C5_MeTfrase"/>
</dbReference>
<protein>
    <recommendedName>
        <fullName evidence="7">Cytosine-specific methyltransferase</fullName>
        <ecNumber evidence="7">2.1.1.37</ecNumber>
    </recommendedName>
</protein>
<dbReference type="NCBIfam" id="TIGR00675">
    <property type="entry name" value="dcm"/>
    <property type="match status" value="1"/>
</dbReference>
<evidence type="ECO:0000256" key="6">
    <source>
        <dbReference type="RuleBase" id="RU000416"/>
    </source>
</evidence>
<proteinExistence type="inferred from homology"/>
<dbReference type="InterPro" id="IPR029063">
    <property type="entry name" value="SAM-dependent_MTases_sf"/>
</dbReference>
<organism evidence="8 9">
    <name type="scientific">Candidatus Ureaplasma intestinipullorum</name>
    <dbReference type="NCBI Taxonomy" id="2838770"/>
    <lineage>
        <taxon>Bacteria</taxon>
        <taxon>Bacillati</taxon>
        <taxon>Mycoplasmatota</taxon>
        <taxon>Mycoplasmoidales</taxon>
        <taxon>Mycoplasmoidaceae</taxon>
        <taxon>Ureaplasma</taxon>
    </lineage>
</organism>
<evidence type="ECO:0000256" key="1">
    <source>
        <dbReference type="ARBA" id="ARBA00022603"/>
    </source>
</evidence>
<gene>
    <name evidence="8" type="primary">dcm</name>
    <name evidence="8" type="ORF">H9897_00625</name>
</gene>
<comment type="catalytic activity">
    <reaction evidence="7">
        <text>a 2'-deoxycytidine in DNA + S-adenosyl-L-methionine = a 5-methyl-2'-deoxycytidine in DNA + S-adenosyl-L-homocysteine + H(+)</text>
        <dbReference type="Rhea" id="RHEA:13681"/>
        <dbReference type="Rhea" id="RHEA-COMP:11369"/>
        <dbReference type="Rhea" id="RHEA-COMP:11370"/>
        <dbReference type="ChEBI" id="CHEBI:15378"/>
        <dbReference type="ChEBI" id="CHEBI:57856"/>
        <dbReference type="ChEBI" id="CHEBI:59789"/>
        <dbReference type="ChEBI" id="CHEBI:85452"/>
        <dbReference type="ChEBI" id="CHEBI:85454"/>
        <dbReference type="EC" id="2.1.1.37"/>
    </reaction>
</comment>
<dbReference type="AlphaFoldDB" id="A0A9E2KVR3"/>
<keyword evidence="2 5" id="KW-0808">Transferase</keyword>
<dbReference type="PROSITE" id="PS51679">
    <property type="entry name" value="SAM_MT_C5"/>
    <property type="match status" value="1"/>
</dbReference>
<reference evidence="8" key="1">
    <citation type="journal article" date="2021" name="PeerJ">
        <title>Extensive microbial diversity within the chicken gut microbiome revealed by metagenomics and culture.</title>
        <authorList>
            <person name="Gilroy R."/>
            <person name="Ravi A."/>
            <person name="Getino M."/>
            <person name="Pursley I."/>
            <person name="Horton D.L."/>
            <person name="Alikhan N.F."/>
            <person name="Baker D."/>
            <person name="Gharbi K."/>
            <person name="Hall N."/>
            <person name="Watson M."/>
            <person name="Adriaenssens E.M."/>
            <person name="Foster-Nyarko E."/>
            <person name="Jarju S."/>
            <person name="Secka A."/>
            <person name="Antonio M."/>
            <person name="Oren A."/>
            <person name="Chaudhuri R.R."/>
            <person name="La Ragione R."/>
            <person name="Hildebrand F."/>
            <person name="Pallen M.J."/>
        </authorList>
    </citation>
    <scope>NUCLEOTIDE SEQUENCE</scope>
    <source>
        <strain evidence="8">A5-1222</strain>
    </source>
</reference>
<evidence type="ECO:0000256" key="3">
    <source>
        <dbReference type="ARBA" id="ARBA00022691"/>
    </source>
</evidence>
<evidence type="ECO:0000313" key="8">
    <source>
        <dbReference type="EMBL" id="MBU3830656.1"/>
    </source>
</evidence>
<evidence type="ECO:0000256" key="7">
    <source>
        <dbReference type="RuleBase" id="RU000417"/>
    </source>
</evidence>
<comment type="similarity">
    <text evidence="5 6">Belongs to the class I-like SAM-binding methyltransferase superfamily. C5-methyltransferase family.</text>
</comment>
<dbReference type="Gene3D" id="3.40.50.150">
    <property type="entry name" value="Vaccinia Virus protein VP39"/>
    <property type="match status" value="1"/>
</dbReference>
<evidence type="ECO:0000256" key="2">
    <source>
        <dbReference type="ARBA" id="ARBA00022679"/>
    </source>
</evidence>
<reference evidence="8" key="2">
    <citation type="submission" date="2021-04" db="EMBL/GenBank/DDBJ databases">
        <authorList>
            <person name="Gilroy R."/>
        </authorList>
    </citation>
    <scope>NUCLEOTIDE SEQUENCE</scope>
    <source>
        <strain evidence="8">A5-1222</strain>
    </source>
</reference>
<name>A0A9E2KVR3_9BACT</name>
<evidence type="ECO:0000313" key="9">
    <source>
        <dbReference type="Proteomes" id="UP000824247"/>
    </source>
</evidence>
<dbReference type="PRINTS" id="PR00105">
    <property type="entry name" value="C5METTRFRASE"/>
</dbReference>
<dbReference type="PANTHER" id="PTHR46098:SF1">
    <property type="entry name" value="TRNA (CYTOSINE(38)-C(5))-METHYLTRANSFERASE"/>
    <property type="match status" value="1"/>
</dbReference>
<dbReference type="Pfam" id="PF00145">
    <property type="entry name" value="DNA_methylase"/>
    <property type="match status" value="1"/>
</dbReference>
<feature type="active site" evidence="5">
    <location>
        <position position="133"/>
    </location>
</feature>
<evidence type="ECO:0000256" key="5">
    <source>
        <dbReference type="PROSITE-ProRule" id="PRU01016"/>
    </source>
</evidence>
<dbReference type="PROSITE" id="PS00094">
    <property type="entry name" value="C5_MTASE_1"/>
    <property type="match status" value="1"/>
</dbReference>
<accession>A0A9E2KVR3</accession>
<dbReference type="SUPFAM" id="SSF53335">
    <property type="entry name" value="S-adenosyl-L-methionine-dependent methyltransferases"/>
    <property type="match status" value="1"/>
</dbReference>
<keyword evidence="4" id="KW-0680">Restriction system</keyword>
<comment type="caution">
    <text evidence="8">The sequence shown here is derived from an EMBL/GenBank/DDBJ whole genome shotgun (WGS) entry which is preliminary data.</text>
</comment>
<dbReference type="PANTHER" id="PTHR46098">
    <property type="entry name" value="TRNA (CYTOSINE(38)-C(5))-METHYLTRANSFERASE"/>
    <property type="match status" value="1"/>
</dbReference>
<dbReference type="Proteomes" id="UP000824247">
    <property type="component" value="Unassembled WGS sequence"/>
</dbReference>
<sequence>MKNKKTIKLFEAFAGIGAQHKALKNISNEMGWNIESVGIVEWFLPAIIAYQSIHYPDSINEFKNETFDINITISNDSKKPTSQIWKKNKLANSFLGHILNQSQKIAHNHFDITSLDWNDVPDDIDIFTYSFPCQDISNQGKQKGFHKGSSTRSGLLWEIDRILFNMKKNGKKLPKYLLLENVRAIIQKKHIETFKQWLVDLEKYGYESKWYLLNAKDFGSPQNRERVFAISVLKEHKKNVNFSFPIFTQQVFKNEETPIKSILNIKYPKDDYLSSLEWKEPRITKNNIKKFELINYTNFQSENYIFDINYSGPTLTASGAMSRIKLMLSNKNVRYMQPDEAIRYMGFDISDFNKLNKWDLIPKSKIIYLAGNSISVEVLENIFRSLKF</sequence>
<keyword evidence="3 5" id="KW-0949">S-adenosyl-L-methionine</keyword>
<dbReference type="EC" id="2.1.1.37" evidence="7"/>
<dbReference type="InterPro" id="IPR050750">
    <property type="entry name" value="C5-MTase"/>
</dbReference>
<keyword evidence="1 5" id="KW-0489">Methyltransferase</keyword>
<dbReference type="GO" id="GO:0009307">
    <property type="term" value="P:DNA restriction-modification system"/>
    <property type="evidence" value="ECO:0007669"/>
    <property type="project" value="UniProtKB-KW"/>
</dbReference>
<dbReference type="EMBL" id="JAHLFM010000010">
    <property type="protein sequence ID" value="MBU3830656.1"/>
    <property type="molecule type" value="Genomic_DNA"/>
</dbReference>
<dbReference type="InterPro" id="IPR018117">
    <property type="entry name" value="C5_DNA_meth_AS"/>
</dbReference>
<dbReference type="GO" id="GO:0003886">
    <property type="term" value="F:DNA (cytosine-5-)-methyltransferase activity"/>
    <property type="evidence" value="ECO:0007669"/>
    <property type="project" value="UniProtKB-EC"/>
</dbReference>